<sequence>MAERIQPFLMFQGGRAGEAMEFYTSLFDEDAVLVKQTFGPEGPGPEGTVMLGSIRIAGQTVLLSDSPIEHGFDFTPSSSLFVTCTDAPELDRLAAALEDGGVFLMEPGDHGFSRRFAWVQDRFGVSWQLNLE</sequence>
<dbReference type="Pfam" id="PF06983">
    <property type="entry name" value="3-dmu-9_3-mt"/>
    <property type="match status" value="1"/>
</dbReference>
<dbReference type="PANTHER" id="PTHR33990">
    <property type="entry name" value="PROTEIN YJDN-RELATED"/>
    <property type="match status" value="1"/>
</dbReference>
<evidence type="ECO:0000313" key="3">
    <source>
        <dbReference type="Proteomes" id="UP000326554"/>
    </source>
</evidence>
<proteinExistence type="predicted"/>
<dbReference type="InterPro" id="IPR028973">
    <property type="entry name" value="PhnB-like"/>
</dbReference>
<evidence type="ECO:0000259" key="1">
    <source>
        <dbReference type="Pfam" id="PF06983"/>
    </source>
</evidence>
<dbReference type="SUPFAM" id="SSF54593">
    <property type="entry name" value="Glyoxalase/Bleomycin resistance protein/Dihydroxybiphenyl dioxygenase"/>
    <property type="match status" value="1"/>
</dbReference>
<feature type="domain" description="PhnB-like" evidence="1">
    <location>
        <begin position="4"/>
        <end position="129"/>
    </location>
</feature>
<name>A0A5J5GS47_9RHOB</name>
<dbReference type="AlphaFoldDB" id="A0A5J5GS47"/>
<reference evidence="2 3" key="1">
    <citation type="submission" date="2019-09" db="EMBL/GenBank/DDBJ databases">
        <authorList>
            <person name="Park J.-S."/>
            <person name="Choi H.-J."/>
        </authorList>
    </citation>
    <scope>NUCLEOTIDE SEQUENCE [LARGE SCALE GENOMIC DNA]</scope>
    <source>
        <strain evidence="2 3">176SS1-4</strain>
    </source>
</reference>
<dbReference type="InterPro" id="IPR009725">
    <property type="entry name" value="3_dmu_93_MTrfase"/>
</dbReference>
<protein>
    <submittedName>
        <fullName evidence="2">VOC family protein</fullName>
    </submittedName>
</protein>
<comment type="caution">
    <text evidence="2">The sequence shown here is derived from an EMBL/GenBank/DDBJ whole genome shotgun (WGS) entry which is preliminary data.</text>
</comment>
<dbReference type="PANTHER" id="PTHR33990:SF4">
    <property type="entry name" value="PHNB-LIKE DOMAIN-CONTAINING PROTEIN"/>
    <property type="match status" value="1"/>
</dbReference>
<evidence type="ECO:0000313" key="2">
    <source>
        <dbReference type="EMBL" id="KAA9010493.1"/>
    </source>
</evidence>
<keyword evidence="3" id="KW-1185">Reference proteome</keyword>
<organism evidence="2 3">
    <name type="scientific">Histidinibacterium aquaticum</name>
    <dbReference type="NCBI Taxonomy" id="2613962"/>
    <lineage>
        <taxon>Bacteria</taxon>
        <taxon>Pseudomonadati</taxon>
        <taxon>Pseudomonadota</taxon>
        <taxon>Alphaproteobacteria</taxon>
        <taxon>Rhodobacterales</taxon>
        <taxon>Paracoccaceae</taxon>
        <taxon>Histidinibacterium</taxon>
    </lineage>
</organism>
<dbReference type="RefSeq" id="WP_150443979.1">
    <property type="nucleotide sequence ID" value="NZ_VYQE01000001.1"/>
</dbReference>
<dbReference type="Gene3D" id="3.30.720.100">
    <property type="match status" value="1"/>
</dbReference>
<dbReference type="InterPro" id="IPR029068">
    <property type="entry name" value="Glyas_Bleomycin-R_OHBP_Dase"/>
</dbReference>
<dbReference type="Proteomes" id="UP000326554">
    <property type="component" value="Unassembled WGS sequence"/>
</dbReference>
<dbReference type="Gene3D" id="3.30.720.110">
    <property type="match status" value="1"/>
</dbReference>
<gene>
    <name evidence="2" type="ORF">F3S47_04415</name>
</gene>
<dbReference type="EMBL" id="VYQE01000001">
    <property type="protein sequence ID" value="KAA9010493.1"/>
    <property type="molecule type" value="Genomic_DNA"/>
</dbReference>
<dbReference type="PIRSF" id="PIRSF021700">
    <property type="entry name" value="3_dmu_93_MTrfase"/>
    <property type="match status" value="1"/>
</dbReference>
<accession>A0A5J5GS47</accession>
<dbReference type="CDD" id="cd06588">
    <property type="entry name" value="PhnB_like"/>
    <property type="match status" value="1"/>
</dbReference>